<feature type="compositionally biased region" description="Pro residues" evidence="1">
    <location>
        <begin position="249"/>
        <end position="258"/>
    </location>
</feature>
<feature type="compositionally biased region" description="Low complexity" evidence="1">
    <location>
        <begin position="14"/>
        <end position="67"/>
    </location>
</feature>
<feature type="compositionally biased region" description="Low complexity" evidence="1">
    <location>
        <begin position="189"/>
        <end position="248"/>
    </location>
</feature>
<name>A0A4R4D3C3_9PROT</name>
<keyword evidence="3" id="KW-1185">Reference proteome</keyword>
<protein>
    <submittedName>
        <fullName evidence="2">Uncharacterized protein</fullName>
    </submittedName>
</protein>
<evidence type="ECO:0000256" key="1">
    <source>
        <dbReference type="SAM" id="MobiDB-lite"/>
    </source>
</evidence>
<accession>A0A4R4D3C3</accession>
<evidence type="ECO:0000313" key="2">
    <source>
        <dbReference type="EMBL" id="TCZ53198.1"/>
    </source>
</evidence>
<dbReference type="AlphaFoldDB" id="A0A4R4D3C3"/>
<organism evidence="2 3">
    <name type="scientific">Roseicella aquatilis</name>
    <dbReference type="NCBI Taxonomy" id="2527868"/>
    <lineage>
        <taxon>Bacteria</taxon>
        <taxon>Pseudomonadati</taxon>
        <taxon>Pseudomonadota</taxon>
        <taxon>Alphaproteobacteria</taxon>
        <taxon>Acetobacterales</taxon>
        <taxon>Roseomonadaceae</taxon>
        <taxon>Roseicella</taxon>
    </lineage>
</organism>
<feature type="region of interest" description="Disordered" evidence="1">
    <location>
        <begin position="1"/>
        <end position="280"/>
    </location>
</feature>
<dbReference type="Proteomes" id="UP000295023">
    <property type="component" value="Unassembled WGS sequence"/>
</dbReference>
<gene>
    <name evidence="2" type="ORF">EXY23_25195</name>
</gene>
<dbReference type="EMBL" id="SKBM01000041">
    <property type="protein sequence ID" value="TCZ53198.1"/>
    <property type="molecule type" value="Genomic_DNA"/>
</dbReference>
<feature type="non-terminal residue" evidence="2">
    <location>
        <position position="280"/>
    </location>
</feature>
<proteinExistence type="predicted"/>
<reference evidence="2 3" key="1">
    <citation type="submission" date="2019-03" db="EMBL/GenBank/DDBJ databases">
        <title>Paracraurococcus aquatilis NE82 genome sequence.</title>
        <authorList>
            <person name="Zhao Y."/>
            <person name="Du Z."/>
        </authorList>
    </citation>
    <scope>NUCLEOTIDE SEQUENCE [LARGE SCALE GENOMIC DNA]</scope>
    <source>
        <strain evidence="2 3">NE82</strain>
    </source>
</reference>
<sequence>MDAAPTLPSPSPPRAADARTAPAKPSGDAPPDGFAAALAKAASDPVAASPAEPAAGPGTPGLPAALPGLPPSMGMPVTGEAAGTPQEVARPAPRRAGWTSAPETEAPEGAGREEGQDAPAAPPLMGIAAVAQQPAVAQAPAAAPPATAEPAEGGPVQPRSGRGDASLRAAAGAAGSGLPAEPSTGDPLPSGYPGAPGTPAGAAEAQAGDAGPLIPARAVATPAVSQPQPQPQPGVAATWPTPAGAAPAATPPALPSAVPPEASVPDRPGPAPAVPQPQPQ</sequence>
<comment type="caution">
    <text evidence="2">The sequence shown here is derived from an EMBL/GenBank/DDBJ whole genome shotgun (WGS) entry which is preliminary data.</text>
</comment>
<feature type="compositionally biased region" description="Pro residues" evidence="1">
    <location>
        <begin position="267"/>
        <end position="280"/>
    </location>
</feature>
<evidence type="ECO:0000313" key="3">
    <source>
        <dbReference type="Proteomes" id="UP000295023"/>
    </source>
</evidence>
<feature type="compositionally biased region" description="Low complexity" evidence="1">
    <location>
        <begin position="128"/>
        <end position="178"/>
    </location>
</feature>